<dbReference type="EMBL" id="JAZDWU010000002">
    <property type="protein sequence ID" value="KAL0010164.1"/>
    <property type="molecule type" value="Genomic_DNA"/>
</dbReference>
<gene>
    <name evidence="1" type="ORF">SO802_005272</name>
</gene>
<dbReference type="AlphaFoldDB" id="A0AAW2DKX8"/>
<protein>
    <submittedName>
        <fullName evidence="1">Uncharacterized protein</fullName>
    </submittedName>
</protein>
<proteinExistence type="predicted"/>
<keyword evidence="2" id="KW-1185">Reference proteome</keyword>
<evidence type="ECO:0000313" key="1">
    <source>
        <dbReference type="EMBL" id="KAL0010164.1"/>
    </source>
</evidence>
<dbReference type="Proteomes" id="UP001459277">
    <property type="component" value="Unassembled WGS sequence"/>
</dbReference>
<comment type="caution">
    <text evidence="1">The sequence shown here is derived from an EMBL/GenBank/DDBJ whole genome shotgun (WGS) entry which is preliminary data.</text>
</comment>
<reference evidence="1 2" key="1">
    <citation type="submission" date="2024-01" db="EMBL/GenBank/DDBJ databases">
        <title>A telomere-to-telomere, gap-free genome of sweet tea (Lithocarpus litseifolius).</title>
        <authorList>
            <person name="Zhou J."/>
        </authorList>
    </citation>
    <scope>NUCLEOTIDE SEQUENCE [LARGE SCALE GENOMIC DNA]</scope>
    <source>
        <strain evidence="1">Zhou-2022a</strain>
        <tissue evidence="1">Leaf</tissue>
    </source>
</reference>
<accession>A0AAW2DKX8</accession>
<evidence type="ECO:0000313" key="2">
    <source>
        <dbReference type="Proteomes" id="UP001459277"/>
    </source>
</evidence>
<organism evidence="1 2">
    <name type="scientific">Lithocarpus litseifolius</name>
    <dbReference type="NCBI Taxonomy" id="425828"/>
    <lineage>
        <taxon>Eukaryota</taxon>
        <taxon>Viridiplantae</taxon>
        <taxon>Streptophyta</taxon>
        <taxon>Embryophyta</taxon>
        <taxon>Tracheophyta</taxon>
        <taxon>Spermatophyta</taxon>
        <taxon>Magnoliopsida</taxon>
        <taxon>eudicotyledons</taxon>
        <taxon>Gunneridae</taxon>
        <taxon>Pentapetalae</taxon>
        <taxon>rosids</taxon>
        <taxon>fabids</taxon>
        <taxon>Fagales</taxon>
        <taxon>Fagaceae</taxon>
        <taxon>Lithocarpus</taxon>
    </lineage>
</organism>
<sequence length="194" mass="21640">MTSNEVVADLICSDESVESFKGLEHTFDCDEALQWDLRMILQEHSDNVIKKWGNSEQWVLKLRDGRRVAVLIKISLPPCEAIDVLGEQNQLAVVSTTTSDSMVRTTMLGEGDQVIVQDWVSDTCSEDVPQSNENYLSPLSVEPLAFSMPLDFCAGQKEVSVDSSKGQELYSECFQSRFNEFGDFLGTSLNGLEE</sequence>
<name>A0AAW2DKX8_9ROSI</name>